<proteinExistence type="predicted"/>
<feature type="domain" description="MTHFR SAM-binding regulatory" evidence="2">
    <location>
        <begin position="71"/>
        <end position="107"/>
    </location>
</feature>
<keyword evidence="1" id="KW-1133">Transmembrane helix</keyword>
<keyword evidence="3" id="KW-1185">Reference proteome</keyword>
<evidence type="ECO:0000259" key="2">
    <source>
        <dbReference type="Pfam" id="PF21895"/>
    </source>
</evidence>
<reference evidence="4" key="1">
    <citation type="submission" date="2016-11" db="UniProtKB">
        <authorList>
            <consortium name="WormBaseParasite"/>
        </authorList>
    </citation>
    <scope>IDENTIFICATION</scope>
</reference>
<dbReference type="WBParaSite" id="Hba_07008">
    <property type="protein sequence ID" value="Hba_07008"/>
    <property type="gene ID" value="Hba_07008"/>
</dbReference>
<organism evidence="3 4">
    <name type="scientific">Heterorhabditis bacteriophora</name>
    <name type="common">Entomopathogenic nematode worm</name>
    <dbReference type="NCBI Taxonomy" id="37862"/>
    <lineage>
        <taxon>Eukaryota</taxon>
        <taxon>Metazoa</taxon>
        <taxon>Ecdysozoa</taxon>
        <taxon>Nematoda</taxon>
        <taxon>Chromadorea</taxon>
        <taxon>Rhabditida</taxon>
        <taxon>Rhabditina</taxon>
        <taxon>Rhabditomorpha</taxon>
        <taxon>Strongyloidea</taxon>
        <taxon>Heterorhabditidae</taxon>
        <taxon>Heterorhabditis</taxon>
    </lineage>
</organism>
<feature type="transmembrane region" description="Helical" evidence="1">
    <location>
        <begin position="138"/>
        <end position="163"/>
    </location>
</feature>
<keyword evidence="1" id="KW-0472">Membrane</keyword>
<keyword evidence="1" id="KW-0812">Transmembrane</keyword>
<evidence type="ECO:0000313" key="4">
    <source>
        <dbReference type="WBParaSite" id="Hba_07008"/>
    </source>
</evidence>
<sequence>MVVQQVYKIEVAVTVMNMLLLRYIYYIKFRANGVANFFTRGPVGTNGIRILRDTILEILQELGLWYKRPMRALPWEPHGANHPLRCKEDVRPIFWSARPKSYIYRTRVITFCKYFRLTFLTHFLRHTWSVSSAKKTQIVFYLLSMNMHHVSTIMSLTMTLVVYSS</sequence>
<dbReference type="Proteomes" id="UP000095283">
    <property type="component" value="Unplaced"/>
</dbReference>
<evidence type="ECO:0000313" key="3">
    <source>
        <dbReference type="Proteomes" id="UP000095283"/>
    </source>
</evidence>
<dbReference type="AlphaFoldDB" id="A0A1I7WPK1"/>
<evidence type="ECO:0000256" key="1">
    <source>
        <dbReference type="SAM" id="Phobius"/>
    </source>
</evidence>
<protein>
    <submittedName>
        <fullName evidence="4">Integrase</fullName>
    </submittedName>
</protein>
<dbReference type="Pfam" id="PF21895">
    <property type="entry name" value="MTHFR_C"/>
    <property type="match status" value="1"/>
</dbReference>
<accession>A0A1I7WPK1</accession>
<name>A0A1I7WPK1_HETBA</name>
<dbReference type="InterPro" id="IPR053806">
    <property type="entry name" value="MTHFR_C"/>
</dbReference>